<evidence type="ECO:0000313" key="1">
    <source>
        <dbReference type="EMBL" id="KKL51094.1"/>
    </source>
</evidence>
<dbReference type="EMBL" id="LAZR01032364">
    <property type="protein sequence ID" value="KKL51094.1"/>
    <property type="molecule type" value="Genomic_DNA"/>
</dbReference>
<accession>A0A0F9CPH7</accession>
<protein>
    <submittedName>
        <fullName evidence="1">Uncharacterized protein</fullName>
    </submittedName>
</protein>
<comment type="caution">
    <text evidence="1">The sequence shown here is derived from an EMBL/GenBank/DDBJ whole genome shotgun (WGS) entry which is preliminary data.</text>
</comment>
<name>A0A0F9CPH7_9ZZZZ</name>
<feature type="non-terminal residue" evidence="1">
    <location>
        <position position="1"/>
    </location>
</feature>
<sequence length="123" mass="13867">KRALIAKGACISCGQSPARPKRNMCQSCATKKAKRAFSYYNRCRRLALQHYGGTCTCCGEQDEAFLVFDHMKGGGSAHRRRDRTAIQIGSWLIRNGFPCEFQILCHNCNFAKHTRGQCPHEEV</sequence>
<organism evidence="1">
    <name type="scientific">marine sediment metagenome</name>
    <dbReference type="NCBI Taxonomy" id="412755"/>
    <lineage>
        <taxon>unclassified sequences</taxon>
        <taxon>metagenomes</taxon>
        <taxon>ecological metagenomes</taxon>
    </lineage>
</organism>
<gene>
    <name evidence="1" type="ORF">LCGC14_2298970</name>
</gene>
<proteinExistence type="predicted"/>
<reference evidence="1" key="1">
    <citation type="journal article" date="2015" name="Nature">
        <title>Complex archaea that bridge the gap between prokaryotes and eukaryotes.</title>
        <authorList>
            <person name="Spang A."/>
            <person name="Saw J.H."/>
            <person name="Jorgensen S.L."/>
            <person name="Zaremba-Niedzwiedzka K."/>
            <person name="Martijn J."/>
            <person name="Lind A.E."/>
            <person name="van Eijk R."/>
            <person name="Schleper C."/>
            <person name="Guy L."/>
            <person name="Ettema T.J."/>
        </authorList>
    </citation>
    <scope>NUCLEOTIDE SEQUENCE</scope>
</reference>
<dbReference type="AlphaFoldDB" id="A0A0F9CPH7"/>